<evidence type="ECO:0000313" key="2">
    <source>
        <dbReference type="Proteomes" id="UP000770717"/>
    </source>
</evidence>
<keyword evidence="2" id="KW-1185">Reference proteome</keyword>
<organism evidence="1 2">
    <name type="scientific">Eleutherodactylus coqui</name>
    <name type="common">Puerto Rican coqui</name>
    <dbReference type="NCBI Taxonomy" id="57060"/>
    <lineage>
        <taxon>Eukaryota</taxon>
        <taxon>Metazoa</taxon>
        <taxon>Chordata</taxon>
        <taxon>Craniata</taxon>
        <taxon>Vertebrata</taxon>
        <taxon>Euteleostomi</taxon>
        <taxon>Amphibia</taxon>
        <taxon>Batrachia</taxon>
        <taxon>Anura</taxon>
        <taxon>Neobatrachia</taxon>
        <taxon>Hyloidea</taxon>
        <taxon>Eleutherodactylidae</taxon>
        <taxon>Eleutherodactylinae</taxon>
        <taxon>Eleutherodactylus</taxon>
        <taxon>Eleutherodactylus</taxon>
    </lineage>
</organism>
<dbReference type="Proteomes" id="UP000770717">
    <property type="component" value="Unassembled WGS sequence"/>
</dbReference>
<reference evidence="1" key="1">
    <citation type="thesis" date="2020" institute="ProQuest LLC" country="789 East Eisenhower Parkway, Ann Arbor, MI, USA">
        <title>Comparative Genomics and Chromosome Evolution.</title>
        <authorList>
            <person name="Mudd A.B."/>
        </authorList>
    </citation>
    <scope>NUCLEOTIDE SEQUENCE</scope>
    <source>
        <strain evidence="1">HN-11 Male</strain>
        <tissue evidence="1">Kidney and liver</tissue>
    </source>
</reference>
<sequence>MVMRGGTGAVASHVTTTTSVLQSIGHPYAGSVRKRPSAALALATCVPPGGSLVRDKPILYPPSSSAYAMCPGSPYGTLH</sequence>
<dbReference type="AlphaFoldDB" id="A0A8J6BDP8"/>
<name>A0A8J6BDP8_ELECQ</name>
<accession>A0A8J6BDP8</accession>
<dbReference type="EMBL" id="WNTK01058861">
    <property type="protein sequence ID" value="KAG9460548.1"/>
    <property type="molecule type" value="Genomic_DNA"/>
</dbReference>
<gene>
    <name evidence="1" type="ORF">GDO78_021065</name>
</gene>
<comment type="caution">
    <text evidence="1">The sequence shown here is derived from an EMBL/GenBank/DDBJ whole genome shotgun (WGS) entry which is preliminary data.</text>
</comment>
<proteinExistence type="predicted"/>
<evidence type="ECO:0000313" key="1">
    <source>
        <dbReference type="EMBL" id="KAG9460548.1"/>
    </source>
</evidence>
<protein>
    <submittedName>
        <fullName evidence="1">Uncharacterized protein</fullName>
    </submittedName>
</protein>